<feature type="domain" description="Tyr recombinase" evidence="3">
    <location>
        <begin position="8"/>
        <end position="197"/>
    </location>
</feature>
<dbReference type="AlphaFoldDB" id="X1LJF5"/>
<dbReference type="InterPro" id="IPR050090">
    <property type="entry name" value="Tyrosine_recombinase_XerCD"/>
</dbReference>
<dbReference type="Gene3D" id="1.10.443.10">
    <property type="entry name" value="Intergrase catalytic core"/>
    <property type="match status" value="1"/>
</dbReference>
<gene>
    <name evidence="4" type="ORF">S06H3_00761</name>
</gene>
<dbReference type="EMBL" id="BARV01000156">
    <property type="protein sequence ID" value="GAH94283.1"/>
    <property type="molecule type" value="Genomic_DNA"/>
</dbReference>
<comment type="caution">
    <text evidence="4">The sequence shown here is derived from an EMBL/GenBank/DDBJ whole genome shotgun (WGS) entry which is preliminary data.</text>
</comment>
<dbReference type="PANTHER" id="PTHR30349:SF41">
    <property type="entry name" value="INTEGRASE_RECOMBINASE PROTEIN MJ0367-RELATED"/>
    <property type="match status" value="1"/>
</dbReference>
<evidence type="ECO:0000313" key="4">
    <source>
        <dbReference type="EMBL" id="GAH94283.1"/>
    </source>
</evidence>
<dbReference type="Pfam" id="PF00589">
    <property type="entry name" value="Phage_integrase"/>
    <property type="match status" value="1"/>
</dbReference>
<organism evidence="4">
    <name type="scientific">marine sediment metagenome</name>
    <dbReference type="NCBI Taxonomy" id="412755"/>
    <lineage>
        <taxon>unclassified sequences</taxon>
        <taxon>metagenomes</taxon>
        <taxon>ecological metagenomes</taxon>
    </lineage>
</organism>
<evidence type="ECO:0000256" key="1">
    <source>
        <dbReference type="ARBA" id="ARBA00023125"/>
    </source>
</evidence>
<keyword evidence="2" id="KW-0233">DNA recombination</keyword>
<dbReference type="GO" id="GO:0003677">
    <property type="term" value="F:DNA binding"/>
    <property type="evidence" value="ECO:0007669"/>
    <property type="project" value="UniProtKB-KW"/>
</dbReference>
<dbReference type="InterPro" id="IPR013762">
    <property type="entry name" value="Integrase-like_cat_sf"/>
</dbReference>
<evidence type="ECO:0000256" key="2">
    <source>
        <dbReference type="ARBA" id="ARBA00023172"/>
    </source>
</evidence>
<proteinExistence type="predicted"/>
<sequence length="204" mass="23563">MRTKRRKKLPTILEPKEVENLMRIPNKRYFSGTRNLAVLSVMLNMGLRVSEISNLRSGDVNLTENKLRIVEGKGGVDRDLKIPFYTSELLKEWKRAKPKNTKYFFTTIKDVKDRGRFNTKKGNKFKITNIQAMVKKYSNRAGIEHTSSHTLRHTFATNFIKQGGNVMHLQKILGHASVSTTQIYITLALKDVEEAMSKFKEFKI</sequence>
<accession>X1LJF5</accession>
<dbReference type="PANTHER" id="PTHR30349">
    <property type="entry name" value="PHAGE INTEGRASE-RELATED"/>
    <property type="match status" value="1"/>
</dbReference>
<keyword evidence="1" id="KW-0238">DNA-binding</keyword>
<dbReference type="InterPro" id="IPR002104">
    <property type="entry name" value="Integrase_catalytic"/>
</dbReference>
<protein>
    <recommendedName>
        <fullName evidence="3">Tyr recombinase domain-containing protein</fullName>
    </recommendedName>
</protein>
<name>X1LJF5_9ZZZZ</name>
<dbReference type="CDD" id="cd00397">
    <property type="entry name" value="DNA_BRE_C"/>
    <property type="match status" value="1"/>
</dbReference>
<dbReference type="SUPFAM" id="SSF56349">
    <property type="entry name" value="DNA breaking-rejoining enzymes"/>
    <property type="match status" value="1"/>
</dbReference>
<dbReference type="PROSITE" id="PS51898">
    <property type="entry name" value="TYR_RECOMBINASE"/>
    <property type="match status" value="1"/>
</dbReference>
<dbReference type="InterPro" id="IPR011010">
    <property type="entry name" value="DNA_brk_join_enz"/>
</dbReference>
<dbReference type="GO" id="GO:0006310">
    <property type="term" value="P:DNA recombination"/>
    <property type="evidence" value="ECO:0007669"/>
    <property type="project" value="UniProtKB-KW"/>
</dbReference>
<dbReference type="GO" id="GO:0015074">
    <property type="term" value="P:DNA integration"/>
    <property type="evidence" value="ECO:0007669"/>
    <property type="project" value="InterPro"/>
</dbReference>
<reference evidence="4" key="1">
    <citation type="journal article" date="2014" name="Front. Microbiol.">
        <title>High frequency of phylogenetically diverse reductive dehalogenase-homologous genes in deep subseafloor sedimentary metagenomes.</title>
        <authorList>
            <person name="Kawai M."/>
            <person name="Futagami T."/>
            <person name="Toyoda A."/>
            <person name="Takaki Y."/>
            <person name="Nishi S."/>
            <person name="Hori S."/>
            <person name="Arai W."/>
            <person name="Tsubouchi T."/>
            <person name="Morono Y."/>
            <person name="Uchiyama I."/>
            <person name="Ito T."/>
            <person name="Fujiyama A."/>
            <person name="Inagaki F."/>
            <person name="Takami H."/>
        </authorList>
    </citation>
    <scope>NUCLEOTIDE SEQUENCE</scope>
    <source>
        <strain evidence="4">Expedition CK06-06</strain>
    </source>
</reference>
<evidence type="ECO:0000259" key="3">
    <source>
        <dbReference type="PROSITE" id="PS51898"/>
    </source>
</evidence>